<proteinExistence type="predicted"/>
<comment type="caution">
    <text evidence="1">The sequence shown here is derived from an EMBL/GenBank/DDBJ whole genome shotgun (WGS) entry which is preliminary data.</text>
</comment>
<sequence>MVHAACTCVSQIAPLTLTGLQSLRLLKSPFASVAAQRFLRASLLGGTSSASACSKQNERRFPGDAHVPWKLV</sequence>
<gene>
    <name evidence="1" type="ORF">BCR37DRAFT_378706</name>
</gene>
<protein>
    <submittedName>
        <fullName evidence="1">Uncharacterized protein</fullName>
    </submittedName>
</protein>
<dbReference type="Proteomes" id="UP000193685">
    <property type="component" value="Unassembled WGS sequence"/>
</dbReference>
<reference evidence="1 2" key="1">
    <citation type="submission" date="2016-07" db="EMBL/GenBank/DDBJ databases">
        <title>Pervasive Adenine N6-methylation of Active Genes in Fungi.</title>
        <authorList>
            <consortium name="DOE Joint Genome Institute"/>
            <person name="Mondo S.J."/>
            <person name="Dannebaum R.O."/>
            <person name="Kuo R.C."/>
            <person name="Labutti K."/>
            <person name="Haridas S."/>
            <person name="Kuo A."/>
            <person name="Salamov A."/>
            <person name="Ahrendt S.R."/>
            <person name="Lipzen A."/>
            <person name="Sullivan W."/>
            <person name="Andreopoulos W.B."/>
            <person name="Clum A."/>
            <person name="Lindquist E."/>
            <person name="Daum C."/>
            <person name="Ramamoorthy G.K."/>
            <person name="Gryganskyi A."/>
            <person name="Culley D."/>
            <person name="Magnuson J.K."/>
            <person name="James T.Y."/>
            <person name="O'Malley M.A."/>
            <person name="Stajich J.E."/>
            <person name="Spatafora J.W."/>
            <person name="Visel A."/>
            <person name="Grigoriev I.V."/>
        </authorList>
    </citation>
    <scope>NUCLEOTIDE SEQUENCE [LARGE SCALE GENOMIC DNA]</scope>
    <source>
        <strain evidence="1 2">12-1054</strain>
    </source>
</reference>
<keyword evidence="2" id="KW-1185">Reference proteome</keyword>
<accession>A0A1Y2FIH4</accession>
<name>A0A1Y2FIH4_PROLT</name>
<dbReference type="GeneID" id="63785705"/>
<evidence type="ECO:0000313" key="1">
    <source>
        <dbReference type="EMBL" id="ORY83741.1"/>
    </source>
</evidence>
<organism evidence="1 2">
    <name type="scientific">Protomyces lactucae-debilis</name>
    <dbReference type="NCBI Taxonomy" id="2754530"/>
    <lineage>
        <taxon>Eukaryota</taxon>
        <taxon>Fungi</taxon>
        <taxon>Dikarya</taxon>
        <taxon>Ascomycota</taxon>
        <taxon>Taphrinomycotina</taxon>
        <taxon>Taphrinomycetes</taxon>
        <taxon>Taphrinales</taxon>
        <taxon>Protomycetaceae</taxon>
        <taxon>Protomyces</taxon>
    </lineage>
</organism>
<dbReference type="AlphaFoldDB" id="A0A1Y2FIH4"/>
<evidence type="ECO:0000313" key="2">
    <source>
        <dbReference type="Proteomes" id="UP000193685"/>
    </source>
</evidence>
<dbReference type="EMBL" id="MCFI01000007">
    <property type="protein sequence ID" value="ORY83741.1"/>
    <property type="molecule type" value="Genomic_DNA"/>
</dbReference>
<dbReference type="RefSeq" id="XP_040726036.1">
    <property type="nucleotide sequence ID" value="XM_040869106.1"/>
</dbReference>